<protein>
    <recommendedName>
        <fullName evidence="6">Glycosyltransferase family 34 protein</fullName>
    </recommendedName>
</protein>
<dbReference type="Gene3D" id="3.90.550.10">
    <property type="entry name" value="Spore Coat Polysaccharide Biosynthesis Protein SpsA, Chain A"/>
    <property type="match status" value="1"/>
</dbReference>
<evidence type="ECO:0000256" key="3">
    <source>
        <dbReference type="ARBA" id="ARBA00022679"/>
    </source>
</evidence>
<dbReference type="EMBL" id="KN832887">
    <property type="protein sequence ID" value="KIM95396.1"/>
    <property type="molecule type" value="Genomic_DNA"/>
</dbReference>
<reference evidence="4 5" key="1">
    <citation type="submission" date="2014-04" db="EMBL/GenBank/DDBJ databases">
        <authorList>
            <consortium name="DOE Joint Genome Institute"/>
            <person name="Kuo A."/>
            <person name="Martino E."/>
            <person name="Perotto S."/>
            <person name="Kohler A."/>
            <person name="Nagy L.G."/>
            <person name="Floudas D."/>
            <person name="Copeland A."/>
            <person name="Barry K.W."/>
            <person name="Cichocki N."/>
            <person name="Veneault-Fourrey C."/>
            <person name="LaButti K."/>
            <person name="Lindquist E.A."/>
            <person name="Lipzen A."/>
            <person name="Lundell T."/>
            <person name="Morin E."/>
            <person name="Murat C."/>
            <person name="Sun H."/>
            <person name="Tunlid A."/>
            <person name="Henrissat B."/>
            <person name="Grigoriev I.V."/>
            <person name="Hibbett D.S."/>
            <person name="Martin F."/>
            <person name="Nordberg H.P."/>
            <person name="Cantor M.N."/>
            <person name="Hua S.X."/>
        </authorList>
    </citation>
    <scope>NUCLEOTIDE SEQUENCE [LARGE SCALE GENOMIC DNA]</scope>
    <source>
        <strain evidence="4 5">Zn</strain>
    </source>
</reference>
<dbReference type="GO" id="GO:0000139">
    <property type="term" value="C:Golgi membrane"/>
    <property type="evidence" value="ECO:0007669"/>
    <property type="project" value="TreeGrafter"/>
</dbReference>
<dbReference type="InterPro" id="IPR008630">
    <property type="entry name" value="Glyco_trans_34"/>
</dbReference>
<organism evidence="4 5">
    <name type="scientific">Oidiodendron maius (strain Zn)</name>
    <dbReference type="NCBI Taxonomy" id="913774"/>
    <lineage>
        <taxon>Eukaryota</taxon>
        <taxon>Fungi</taxon>
        <taxon>Dikarya</taxon>
        <taxon>Ascomycota</taxon>
        <taxon>Pezizomycotina</taxon>
        <taxon>Leotiomycetes</taxon>
        <taxon>Leotiomycetes incertae sedis</taxon>
        <taxon>Myxotrichaceae</taxon>
        <taxon>Oidiodendron</taxon>
    </lineage>
</organism>
<keyword evidence="2" id="KW-0328">Glycosyltransferase</keyword>
<evidence type="ECO:0000313" key="5">
    <source>
        <dbReference type="Proteomes" id="UP000054321"/>
    </source>
</evidence>
<dbReference type="Proteomes" id="UP000054321">
    <property type="component" value="Unassembled WGS sequence"/>
</dbReference>
<dbReference type="InParanoid" id="A0A0C3GYQ1"/>
<dbReference type="Pfam" id="PF05637">
    <property type="entry name" value="Glyco_transf_34"/>
    <property type="match status" value="1"/>
</dbReference>
<reference evidence="5" key="2">
    <citation type="submission" date="2015-01" db="EMBL/GenBank/DDBJ databases">
        <title>Evolutionary Origins and Diversification of the Mycorrhizal Mutualists.</title>
        <authorList>
            <consortium name="DOE Joint Genome Institute"/>
            <consortium name="Mycorrhizal Genomics Consortium"/>
            <person name="Kohler A."/>
            <person name="Kuo A."/>
            <person name="Nagy L.G."/>
            <person name="Floudas D."/>
            <person name="Copeland A."/>
            <person name="Barry K.W."/>
            <person name="Cichocki N."/>
            <person name="Veneault-Fourrey C."/>
            <person name="LaButti K."/>
            <person name="Lindquist E.A."/>
            <person name="Lipzen A."/>
            <person name="Lundell T."/>
            <person name="Morin E."/>
            <person name="Murat C."/>
            <person name="Riley R."/>
            <person name="Ohm R."/>
            <person name="Sun H."/>
            <person name="Tunlid A."/>
            <person name="Henrissat B."/>
            <person name="Grigoriev I.V."/>
            <person name="Hibbett D.S."/>
            <person name="Martin F."/>
        </authorList>
    </citation>
    <scope>NUCLEOTIDE SEQUENCE [LARGE SCALE GENOMIC DNA]</scope>
    <source>
        <strain evidence="5">Zn</strain>
    </source>
</reference>
<proteinExistence type="inferred from homology"/>
<dbReference type="SUPFAM" id="SSF53448">
    <property type="entry name" value="Nucleotide-diphospho-sugar transferases"/>
    <property type="match status" value="1"/>
</dbReference>
<dbReference type="OrthoDB" id="407658at2759"/>
<dbReference type="GO" id="GO:0016757">
    <property type="term" value="F:glycosyltransferase activity"/>
    <property type="evidence" value="ECO:0007669"/>
    <property type="project" value="UniProtKB-KW"/>
</dbReference>
<keyword evidence="5" id="KW-1185">Reference proteome</keyword>
<dbReference type="PANTHER" id="PTHR31306">
    <property type="entry name" value="ALPHA-1,6-MANNOSYLTRANSFERASE MNN11-RELATED"/>
    <property type="match status" value="1"/>
</dbReference>
<dbReference type="PANTHER" id="PTHR31306:SF8">
    <property type="entry name" value="GLYCOSYLTRANSFERASE FAMILY 34 PROTEIN"/>
    <property type="match status" value="1"/>
</dbReference>
<evidence type="ECO:0000256" key="2">
    <source>
        <dbReference type="ARBA" id="ARBA00022676"/>
    </source>
</evidence>
<sequence>MRGYIHHISTVEVVGDLSENDPRRPRGAWSKPALLLSIIVAELAKSESERLDWIFWFDADTIVMNPHTPLEIFLPSESIAELSNVHLLMPSNWDGLNSGAFAMRVHPWSVSLLSAVLAYPVYLPRKLEKERFRDQSAFQWLLQARDSPLTKLGMGGRENWVEVPMRWFNSLPINNAFSRGWDWIFNHNMTDELFDKGTDEVYDDGNGKKIQPWKIMQGDMVLHCAGASNVRDSWMEGWLRRAESYLPEWSNATKREDLKIEVENFWSNIIRFTKRLLKVKGLSITI</sequence>
<comment type="similarity">
    <text evidence="1">Belongs to the glycosyltransferase 34 family.</text>
</comment>
<gene>
    <name evidence="4" type="ORF">OIDMADRAFT_45263</name>
</gene>
<dbReference type="HOGENOM" id="CLU_039079_2_0_1"/>
<dbReference type="InterPro" id="IPR029044">
    <property type="entry name" value="Nucleotide-diphossugar_trans"/>
</dbReference>
<accession>A0A0C3GYQ1</accession>
<name>A0A0C3GYQ1_OIDMZ</name>
<keyword evidence="3" id="KW-0808">Transferase</keyword>
<evidence type="ECO:0000313" key="4">
    <source>
        <dbReference type="EMBL" id="KIM95396.1"/>
    </source>
</evidence>
<evidence type="ECO:0008006" key="6">
    <source>
        <dbReference type="Google" id="ProtNLM"/>
    </source>
</evidence>
<dbReference type="AlphaFoldDB" id="A0A0C3GYQ1"/>
<dbReference type="STRING" id="913774.A0A0C3GYQ1"/>
<evidence type="ECO:0000256" key="1">
    <source>
        <dbReference type="ARBA" id="ARBA00005664"/>
    </source>
</evidence>
<dbReference type="GO" id="GO:0006487">
    <property type="term" value="P:protein N-linked glycosylation"/>
    <property type="evidence" value="ECO:0007669"/>
    <property type="project" value="TreeGrafter"/>
</dbReference>